<dbReference type="EMBL" id="SRLO01000211">
    <property type="protein sequence ID" value="TNN67013.1"/>
    <property type="molecule type" value="Genomic_DNA"/>
</dbReference>
<dbReference type="AlphaFoldDB" id="A0A4Z2HPU9"/>
<organism evidence="2 3">
    <name type="scientific">Liparis tanakae</name>
    <name type="common">Tanaka's snailfish</name>
    <dbReference type="NCBI Taxonomy" id="230148"/>
    <lineage>
        <taxon>Eukaryota</taxon>
        <taxon>Metazoa</taxon>
        <taxon>Chordata</taxon>
        <taxon>Craniata</taxon>
        <taxon>Vertebrata</taxon>
        <taxon>Euteleostomi</taxon>
        <taxon>Actinopterygii</taxon>
        <taxon>Neopterygii</taxon>
        <taxon>Teleostei</taxon>
        <taxon>Neoteleostei</taxon>
        <taxon>Acanthomorphata</taxon>
        <taxon>Eupercaria</taxon>
        <taxon>Perciformes</taxon>
        <taxon>Cottioidei</taxon>
        <taxon>Cottales</taxon>
        <taxon>Liparidae</taxon>
        <taxon>Liparis</taxon>
    </lineage>
</organism>
<evidence type="ECO:0000313" key="3">
    <source>
        <dbReference type="Proteomes" id="UP000314294"/>
    </source>
</evidence>
<reference evidence="2 3" key="1">
    <citation type="submission" date="2019-03" db="EMBL/GenBank/DDBJ databases">
        <title>First draft genome of Liparis tanakae, snailfish: a comprehensive survey of snailfish specific genes.</title>
        <authorList>
            <person name="Kim W."/>
            <person name="Song I."/>
            <person name="Jeong J.-H."/>
            <person name="Kim D."/>
            <person name="Kim S."/>
            <person name="Ryu S."/>
            <person name="Song J.Y."/>
            <person name="Lee S.K."/>
        </authorList>
    </citation>
    <scope>NUCLEOTIDE SEQUENCE [LARGE SCALE GENOMIC DNA]</scope>
    <source>
        <tissue evidence="2">Muscle</tissue>
    </source>
</reference>
<name>A0A4Z2HPU9_9TELE</name>
<evidence type="ECO:0000256" key="1">
    <source>
        <dbReference type="SAM" id="MobiDB-lite"/>
    </source>
</evidence>
<keyword evidence="3" id="KW-1185">Reference proteome</keyword>
<dbReference type="Proteomes" id="UP000314294">
    <property type="component" value="Unassembled WGS sequence"/>
</dbReference>
<protein>
    <submittedName>
        <fullName evidence="2">Uncharacterized protein</fullName>
    </submittedName>
</protein>
<evidence type="ECO:0000313" key="2">
    <source>
        <dbReference type="EMBL" id="TNN67013.1"/>
    </source>
</evidence>
<sequence length="234" mass="25976">MAAKPKAKLTVRNMPWEPLLNTCWATAPQPNICRERLVNCSTNTSLNNIAVADSAGPCSCFQLQAQPGSLLKPARWEDRASLIEPRMLWDWAGAKPARRPHPLGHASPALTNLEFLLFSYVIGAVVYTIDCTSSVILVKFVQKYPFEDAPIARLIWGQMLLHPELHQYNHNRYRHCNAASASGQPSLKGFADYLMHQQVEPSQQAAACSEGWQPQRRSGGVSGADQTNEIKKGR</sequence>
<feature type="region of interest" description="Disordered" evidence="1">
    <location>
        <begin position="202"/>
        <end position="234"/>
    </location>
</feature>
<gene>
    <name evidence="2" type="ORF">EYF80_022786</name>
</gene>
<proteinExistence type="predicted"/>
<comment type="caution">
    <text evidence="2">The sequence shown here is derived from an EMBL/GenBank/DDBJ whole genome shotgun (WGS) entry which is preliminary data.</text>
</comment>
<accession>A0A4Z2HPU9</accession>